<sequence length="8" mass="801">PLVDCPAS</sequence>
<feature type="non-terminal residue" evidence="1">
    <location>
        <position position="1"/>
    </location>
</feature>
<evidence type="ECO:0000313" key="1">
    <source>
        <dbReference type="EMBL" id="EKG10004.1"/>
    </source>
</evidence>
<comment type="caution">
    <text evidence="1">The sequence shown here is derived from an EMBL/GenBank/DDBJ whole genome shotgun (WGS) entry which is preliminary data.</text>
</comment>
<dbReference type="Proteomes" id="UP000007129">
    <property type="component" value="Unassembled WGS sequence"/>
</dbReference>
<evidence type="ECO:0000313" key="2">
    <source>
        <dbReference type="Proteomes" id="UP000007129"/>
    </source>
</evidence>
<accession>K2RIT4</accession>
<gene>
    <name evidence="1" type="ORF">MPH_12912</name>
</gene>
<organism evidence="1 2">
    <name type="scientific">Macrophomina phaseolina (strain MS6)</name>
    <name type="common">Charcoal rot fungus</name>
    <dbReference type="NCBI Taxonomy" id="1126212"/>
    <lineage>
        <taxon>Eukaryota</taxon>
        <taxon>Fungi</taxon>
        <taxon>Dikarya</taxon>
        <taxon>Ascomycota</taxon>
        <taxon>Pezizomycotina</taxon>
        <taxon>Dothideomycetes</taxon>
        <taxon>Dothideomycetes incertae sedis</taxon>
        <taxon>Botryosphaeriales</taxon>
        <taxon>Botryosphaeriaceae</taxon>
        <taxon>Macrophomina</taxon>
    </lineage>
</organism>
<proteinExistence type="predicted"/>
<feature type="non-terminal residue" evidence="1">
    <location>
        <position position="8"/>
    </location>
</feature>
<dbReference type="HOGENOM" id="CLU_3439754_0_0_1"/>
<reference evidence="1 2" key="1">
    <citation type="journal article" date="2012" name="BMC Genomics">
        <title>Tools to kill: Genome of one of the most destructive plant pathogenic fungi Macrophomina phaseolina.</title>
        <authorList>
            <person name="Islam M.S."/>
            <person name="Haque M.S."/>
            <person name="Islam M.M."/>
            <person name="Emdad E.M."/>
            <person name="Halim A."/>
            <person name="Hossen Q.M.M."/>
            <person name="Hossain M.Z."/>
            <person name="Ahmed B."/>
            <person name="Rahim S."/>
            <person name="Rahman M.S."/>
            <person name="Alam M.M."/>
            <person name="Hou S."/>
            <person name="Wan X."/>
            <person name="Saito J.A."/>
            <person name="Alam M."/>
        </authorList>
    </citation>
    <scope>NUCLEOTIDE SEQUENCE [LARGE SCALE GENOMIC DNA]</scope>
    <source>
        <strain evidence="1 2">MS6</strain>
    </source>
</reference>
<dbReference type="InParanoid" id="K2RIT4"/>
<protein>
    <submittedName>
        <fullName evidence="1">Uncharacterized protein</fullName>
    </submittedName>
</protein>
<dbReference type="EMBL" id="AHHD01000535">
    <property type="protein sequence ID" value="EKG10004.1"/>
    <property type="molecule type" value="Genomic_DNA"/>
</dbReference>
<name>K2RIT4_MACPH</name>
<dbReference type="VEuPathDB" id="FungiDB:MPH_12912"/>